<dbReference type="EMBL" id="NPEV01000004">
    <property type="protein sequence ID" value="RAI29324.1"/>
    <property type="molecule type" value="Genomic_DNA"/>
</dbReference>
<keyword evidence="5 8" id="KW-0812">Transmembrane</keyword>
<evidence type="ECO:0000256" key="1">
    <source>
        <dbReference type="ARBA" id="ARBA00004651"/>
    </source>
</evidence>
<evidence type="ECO:0000256" key="5">
    <source>
        <dbReference type="ARBA" id="ARBA00022692"/>
    </source>
</evidence>
<keyword evidence="4 8" id="KW-1003">Cell membrane</keyword>
<evidence type="ECO:0000256" key="4">
    <source>
        <dbReference type="ARBA" id="ARBA00022475"/>
    </source>
</evidence>
<feature type="transmembrane region" description="Helical" evidence="8">
    <location>
        <begin position="74"/>
        <end position="92"/>
    </location>
</feature>
<dbReference type="InterPro" id="IPR002781">
    <property type="entry name" value="TM_pro_TauE-like"/>
</dbReference>
<dbReference type="GO" id="GO:0005886">
    <property type="term" value="C:plasma membrane"/>
    <property type="evidence" value="ECO:0007669"/>
    <property type="project" value="UniProtKB-SubCell"/>
</dbReference>
<name>A0A327JV08_9HYPH</name>
<evidence type="ECO:0000313" key="9">
    <source>
        <dbReference type="EMBL" id="RAI29324.1"/>
    </source>
</evidence>
<evidence type="ECO:0000256" key="2">
    <source>
        <dbReference type="ARBA" id="ARBA00009142"/>
    </source>
</evidence>
<gene>
    <name evidence="9" type="ORF">CH339_03295</name>
</gene>
<keyword evidence="7 8" id="KW-0472">Membrane</keyword>
<dbReference type="AlphaFoldDB" id="A0A327JV08"/>
<dbReference type="PANTHER" id="PTHR30269:SF37">
    <property type="entry name" value="MEMBRANE TRANSPORTER PROTEIN"/>
    <property type="match status" value="1"/>
</dbReference>
<evidence type="ECO:0000256" key="8">
    <source>
        <dbReference type="RuleBase" id="RU363041"/>
    </source>
</evidence>
<keyword evidence="10" id="KW-1185">Reference proteome</keyword>
<dbReference type="InterPro" id="IPR052017">
    <property type="entry name" value="TSUP"/>
</dbReference>
<dbReference type="Proteomes" id="UP000249299">
    <property type="component" value="Unassembled WGS sequence"/>
</dbReference>
<feature type="transmembrane region" description="Helical" evidence="8">
    <location>
        <begin position="98"/>
        <end position="117"/>
    </location>
</feature>
<comment type="similarity">
    <text evidence="2 8">Belongs to the 4-toluene sulfonate uptake permease (TSUP) (TC 2.A.102) family.</text>
</comment>
<evidence type="ECO:0000256" key="7">
    <source>
        <dbReference type="ARBA" id="ARBA00023136"/>
    </source>
</evidence>
<dbReference type="PANTHER" id="PTHR30269">
    <property type="entry name" value="TRANSMEMBRANE PROTEIN YFCA"/>
    <property type="match status" value="1"/>
</dbReference>
<accession>A0A327JV08</accession>
<dbReference type="RefSeq" id="WP_111432859.1">
    <property type="nucleotide sequence ID" value="NZ_JACIGG010000007.1"/>
</dbReference>
<keyword evidence="6 8" id="KW-1133">Transmembrane helix</keyword>
<protein>
    <recommendedName>
        <fullName evidence="8">Probable membrane transporter protein</fullName>
    </recommendedName>
</protein>
<feature type="transmembrane region" description="Helical" evidence="8">
    <location>
        <begin position="166"/>
        <end position="189"/>
    </location>
</feature>
<feature type="transmembrane region" description="Helical" evidence="8">
    <location>
        <begin position="36"/>
        <end position="62"/>
    </location>
</feature>
<evidence type="ECO:0000256" key="3">
    <source>
        <dbReference type="ARBA" id="ARBA00022448"/>
    </source>
</evidence>
<proteinExistence type="inferred from homology"/>
<keyword evidence="3" id="KW-0813">Transport</keyword>
<evidence type="ECO:0000313" key="10">
    <source>
        <dbReference type="Proteomes" id="UP000249299"/>
    </source>
</evidence>
<sequence>MITDPMFYWAAVPAVLLVGLSKGGFGGSFALLGTPLMALVIPPLQAAGIMLPILVAMDIVALTAYRRRFDKKTIAILVPAGVIGVTIGWLTAAMITAAHVRLIVGTIGLWFTLDYLLKRKGERAPAEHNIAKGGFWGTVAGFTSFVSHAGGPPFQMYALPLKLEPVLFAGTSAIFFASVNAVKLVPYFALGQFSTQNLTTSAVLLPLAPIGVMSGVWLVKRIPMKPFYRIIYSAVFLVSCKLIWDGVSEIALR</sequence>
<comment type="subcellular location">
    <subcellularLocation>
        <location evidence="1 8">Cell membrane</location>
        <topology evidence="1 8">Multi-pass membrane protein</topology>
    </subcellularLocation>
</comment>
<dbReference type="Pfam" id="PF01925">
    <property type="entry name" value="TauE"/>
    <property type="match status" value="1"/>
</dbReference>
<comment type="caution">
    <text evidence="9">The sequence shown here is derived from an EMBL/GenBank/DDBJ whole genome shotgun (WGS) entry which is preliminary data.</text>
</comment>
<reference evidence="9 10" key="1">
    <citation type="submission" date="2017-07" db="EMBL/GenBank/DDBJ databases">
        <title>Draft Genome Sequences of Select Purple Nonsulfur Bacteria.</title>
        <authorList>
            <person name="Lasarre B."/>
            <person name="Mckinlay J.B."/>
        </authorList>
    </citation>
    <scope>NUCLEOTIDE SEQUENCE [LARGE SCALE GENOMIC DNA]</scope>
    <source>
        <strain evidence="9 10">DSM 11290</strain>
    </source>
</reference>
<dbReference type="OrthoDB" id="7028171at2"/>
<feature type="transmembrane region" description="Helical" evidence="8">
    <location>
        <begin position="201"/>
        <end position="219"/>
    </location>
</feature>
<evidence type="ECO:0000256" key="6">
    <source>
        <dbReference type="ARBA" id="ARBA00022989"/>
    </source>
</evidence>
<organism evidence="9 10">
    <name type="scientific">Rhodobium orientis</name>
    <dbReference type="NCBI Taxonomy" id="34017"/>
    <lineage>
        <taxon>Bacteria</taxon>
        <taxon>Pseudomonadati</taxon>
        <taxon>Pseudomonadota</taxon>
        <taxon>Alphaproteobacteria</taxon>
        <taxon>Hyphomicrobiales</taxon>
        <taxon>Rhodobiaceae</taxon>
        <taxon>Rhodobium</taxon>
    </lineage>
</organism>